<dbReference type="SUPFAM" id="SSF53448">
    <property type="entry name" value="Nucleotide-diphospho-sugar transferases"/>
    <property type="match status" value="1"/>
</dbReference>
<evidence type="ECO:0000313" key="1">
    <source>
        <dbReference type="EMBL" id="MDE1465175.1"/>
    </source>
</evidence>
<keyword evidence="1" id="KW-0328">Glycosyltransferase</keyword>
<evidence type="ECO:0000313" key="2">
    <source>
        <dbReference type="Proteomes" id="UP001528823"/>
    </source>
</evidence>
<comment type="caution">
    <text evidence="1">The sequence shown here is derived from an EMBL/GenBank/DDBJ whole genome shotgun (WGS) entry which is preliminary data.</text>
</comment>
<dbReference type="PANTHER" id="PTHR43179">
    <property type="entry name" value="RHAMNOSYLTRANSFERASE WBBL"/>
    <property type="match status" value="1"/>
</dbReference>
<organism evidence="1 2">
    <name type="scientific">Spartinivicinus poritis</name>
    <dbReference type="NCBI Taxonomy" id="2994640"/>
    <lineage>
        <taxon>Bacteria</taxon>
        <taxon>Pseudomonadati</taxon>
        <taxon>Pseudomonadota</taxon>
        <taxon>Gammaproteobacteria</taxon>
        <taxon>Oceanospirillales</taxon>
        <taxon>Zooshikellaceae</taxon>
        <taxon>Spartinivicinus</taxon>
    </lineage>
</organism>
<sequence>MKLLVSLVVFKQPWDLIEKVIDSLTEAINESKILFASIVIVDNYCDTSLNESLCRKYSNINKKFDIRIIQGQGNLGYGLGNNLAINAIGYDYSLVLNPDVIIHQGALKVAFEYFSNNNDVVLISPKILNEKGALESGIKSYPSLLVLLLRFLNIKKLNRFFNKRLANYENHLVVLSNNVADVNIISGCFMLFRSSVLKELGGFDRHYFMYFEDFDLSIRARKMGRVIYHPEVVVTHYGGGAGKKGPKHIKYFARSMITFFNKYGWKLI</sequence>
<name>A0ABT5UFL3_9GAMM</name>
<dbReference type="Pfam" id="PF13641">
    <property type="entry name" value="Glyco_tranf_2_3"/>
    <property type="match status" value="1"/>
</dbReference>
<proteinExistence type="predicted"/>
<gene>
    <name evidence="1" type="ORF">ORQ98_24740</name>
</gene>
<dbReference type="Gene3D" id="3.90.550.10">
    <property type="entry name" value="Spore Coat Polysaccharide Biosynthesis Protein SpsA, Chain A"/>
    <property type="match status" value="1"/>
</dbReference>
<dbReference type="EC" id="2.4.-.-" evidence="1"/>
<reference evidence="1 2" key="1">
    <citation type="submission" date="2022-11" db="EMBL/GenBank/DDBJ databases">
        <title>Spartinivicinus poritis sp. nov., isolated from scleractinian coral Porites lutea.</title>
        <authorList>
            <person name="Zhang G."/>
            <person name="Cai L."/>
            <person name="Wei Q."/>
        </authorList>
    </citation>
    <scope>NUCLEOTIDE SEQUENCE [LARGE SCALE GENOMIC DNA]</scope>
    <source>
        <strain evidence="1 2">A2-2</strain>
    </source>
</reference>
<protein>
    <submittedName>
        <fullName evidence="1">Glycosyltransferase</fullName>
        <ecNumber evidence="1">2.4.-.-</ecNumber>
    </submittedName>
</protein>
<dbReference type="InterPro" id="IPR029044">
    <property type="entry name" value="Nucleotide-diphossugar_trans"/>
</dbReference>
<dbReference type="RefSeq" id="WP_274691486.1">
    <property type="nucleotide sequence ID" value="NZ_JAPMOU010000054.1"/>
</dbReference>
<dbReference type="EMBL" id="JAPMOU010000054">
    <property type="protein sequence ID" value="MDE1465175.1"/>
    <property type="molecule type" value="Genomic_DNA"/>
</dbReference>
<dbReference type="PANTHER" id="PTHR43179:SF10">
    <property type="entry name" value="GLYCOSYL TRANSFERASE"/>
    <property type="match status" value="1"/>
</dbReference>
<dbReference type="GO" id="GO:0016757">
    <property type="term" value="F:glycosyltransferase activity"/>
    <property type="evidence" value="ECO:0007669"/>
    <property type="project" value="UniProtKB-KW"/>
</dbReference>
<accession>A0ABT5UFL3</accession>
<keyword evidence="1" id="KW-0808">Transferase</keyword>
<keyword evidence="2" id="KW-1185">Reference proteome</keyword>
<dbReference type="Proteomes" id="UP001528823">
    <property type="component" value="Unassembled WGS sequence"/>
</dbReference>